<evidence type="ECO:0000313" key="2">
    <source>
        <dbReference type="EMBL" id="ARK32394.1"/>
    </source>
</evidence>
<dbReference type="AlphaFoldDB" id="A0A1X9MI41"/>
<dbReference type="Gene3D" id="1.10.600.10">
    <property type="entry name" value="Farnesyl Diphosphate Synthase"/>
    <property type="match status" value="1"/>
</dbReference>
<comment type="similarity">
    <text evidence="1">Belongs to the FPP/GGPP synthase family.</text>
</comment>
<dbReference type="Pfam" id="PF00348">
    <property type="entry name" value="polyprenyl_synt"/>
    <property type="match status" value="1"/>
</dbReference>
<dbReference type="STRING" id="199441.BkAM31D_22440"/>
<evidence type="ECO:0000256" key="1">
    <source>
        <dbReference type="RuleBase" id="RU004466"/>
    </source>
</evidence>
<proteinExistence type="inferred from homology"/>
<organism evidence="2 3">
    <name type="scientific">Halalkalibacter krulwichiae</name>
    <dbReference type="NCBI Taxonomy" id="199441"/>
    <lineage>
        <taxon>Bacteria</taxon>
        <taxon>Bacillati</taxon>
        <taxon>Bacillota</taxon>
        <taxon>Bacilli</taxon>
        <taxon>Bacillales</taxon>
        <taxon>Bacillaceae</taxon>
        <taxon>Halalkalibacter</taxon>
    </lineage>
</organism>
<accession>A0A1X9MI41</accession>
<dbReference type="EMBL" id="CP020814">
    <property type="protein sequence ID" value="ARK32394.1"/>
    <property type="molecule type" value="Genomic_DNA"/>
</dbReference>
<keyword evidence="3" id="KW-1185">Reference proteome</keyword>
<dbReference type="KEGG" id="bkw:BkAM31D_22440"/>
<protein>
    <submittedName>
        <fullName evidence="2">Polyprenyl synthetase</fullName>
    </submittedName>
</protein>
<dbReference type="GO" id="GO:0008299">
    <property type="term" value="P:isoprenoid biosynthetic process"/>
    <property type="evidence" value="ECO:0007669"/>
    <property type="project" value="InterPro"/>
</dbReference>
<dbReference type="RefSeq" id="WP_066157330.1">
    <property type="nucleotide sequence ID" value="NZ_CP020814.1"/>
</dbReference>
<dbReference type="GO" id="GO:0004659">
    <property type="term" value="F:prenyltransferase activity"/>
    <property type="evidence" value="ECO:0007669"/>
    <property type="project" value="InterPro"/>
</dbReference>
<dbReference type="SUPFAM" id="SSF48576">
    <property type="entry name" value="Terpenoid synthases"/>
    <property type="match status" value="1"/>
</dbReference>
<sequence length="299" mass="34331">MCKKKVVIKELFRNSKIEEKLTSFDLDQMIEEVSSRSFFFSEWMFAHIEGVSELDERHEQLGAIIDLIIYLTDQLDDIQDGDIKDEKGLIMNRAFMLLPLTLSLLDELSFPSLVVTKIKDICCQSLIESANGQALDLSNSVKDEADYHKMASQKSGALFNLAGSTGAIAAGIENEQVLDQIKLYSGYLGTIAQIYNDIDAIYEIDTHTDLQNKRMIFPVLYMMHDRDSLIGRYYSSKLTYRQLLSFKDEVISEFENKGAIPFCHFYIKKSEKNFIQAVKQTPVYSHNINHLVRYIERMS</sequence>
<keyword evidence="1" id="KW-0808">Transferase</keyword>
<dbReference type="InterPro" id="IPR000092">
    <property type="entry name" value="Polyprenyl_synt"/>
</dbReference>
<evidence type="ECO:0000313" key="3">
    <source>
        <dbReference type="Proteomes" id="UP000193006"/>
    </source>
</evidence>
<gene>
    <name evidence="2" type="ORF">BkAM31D_22440</name>
</gene>
<dbReference type="InterPro" id="IPR008949">
    <property type="entry name" value="Isoprenoid_synthase_dom_sf"/>
</dbReference>
<name>A0A1X9MI41_9BACI</name>
<dbReference type="Proteomes" id="UP000193006">
    <property type="component" value="Chromosome"/>
</dbReference>
<reference evidence="2 3" key="1">
    <citation type="submission" date="2017-04" db="EMBL/GenBank/DDBJ databases">
        <title>Bacillus krulwichiae AM31D Genome sequencing and assembly.</title>
        <authorList>
            <person name="Krulwich T.A."/>
            <person name="Anastor L."/>
            <person name="Ehrlich R."/>
            <person name="Ehrlich G.D."/>
            <person name="Janto B."/>
        </authorList>
    </citation>
    <scope>NUCLEOTIDE SEQUENCE [LARGE SCALE GENOMIC DNA]</scope>
    <source>
        <strain evidence="2 3">AM31D</strain>
    </source>
</reference>